<dbReference type="InterPro" id="IPR036397">
    <property type="entry name" value="RNaseH_sf"/>
</dbReference>
<keyword evidence="6 11" id="KW-0540">Nuclease</keyword>
<evidence type="ECO:0000256" key="5">
    <source>
        <dbReference type="ARBA" id="ARBA00022490"/>
    </source>
</evidence>
<dbReference type="GO" id="GO:0006298">
    <property type="term" value="P:mismatch repair"/>
    <property type="evidence" value="ECO:0007669"/>
    <property type="project" value="TreeGrafter"/>
</dbReference>
<keyword evidence="8 11" id="KW-0255">Endonuclease</keyword>
<comment type="similarity">
    <text evidence="4 12">Belongs to the RNase HII family.</text>
</comment>
<dbReference type="InterPro" id="IPR001352">
    <property type="entry name" value="RNase_HII/HIII"/>
</dbReference>
<dbReference type="PANTHER" id="PTHR10954">
    <property type="entry name" value="RIBONUCLEASE H2 SUBUNIT A"/>
    <property type="match status" value="1"/>
</dbReference>
<keyword evidence="5" id="KW-0963">Cytoplasm</keyword>
<feature type="domain" description="RNase H type-2" evidence="14">
    <location>
        <begin position="76"/>
        <end position="244"/>
    </location>
</feature>
<dbReference type="GO" id="GO:0032299">
    <property type="term" value="C:ribonuclease H2 complex"/>
    <property type="evidence" value="ECO:0007669"/>
    <property type="project" value="TreeGrafter"/>
</dbReference>
<dbReference type="NCBIfam" id="NF000595">
    <property type="entry name" value="PRK00015.1-3"/>
    <property type="match status" value="1"/>
</dbReference>
<dbReference type="GO" id="GO:0005737">
    <property type="term" value="C:cytoplasm"/>
    <property type="evidence" value="ECO:0007669"/>
    <property type="project" value="UniProtKB-SubCell"/>
</dbReference>
<accession>A0A7S2WS52</accession>
<dbReference type="GO" id="GO:0046872">
    <property type="term" value="F:metal ion binding"/>
    <property type="evidence" value="ECO:0007669"/>
    <property type="project" value="UniProtKB-KW"/>
</dbReference>
<feature type="compositionally biased region" description="Basic residues" evidence="13">
    <location>
        <begin position="29"/>
        <end position="40"/>
    </location>
</feature>
<evidence type="ECO:0000256" key="3">
    <source>
        <dbReference type="ARBA" id="ARBA00004496"/>
    </source>
</evidence>
<comment type="function">
    <text evidence="12">Endonuclease that specifically degrades the RNA of RNA-DNA hybrids.</text>
</comment>
<keyword evidence="10" id="KW-0464">Manganese</keyword>
<dbReference type="PROSITE" id="PS51975">
    <property type="entry name" value="RNASE_H_2"/>
    <property type="match status" value="1"/>
</dbReference>
<protein>
    <recommendedName>
        <fullName evidence="12">Ribonuclease</fullName>
        <ecNumber evidence="12">3.1.26.4</ecNumber>
    </recommendedName>
</protein>
<feature type="binding site" evidence="11">
    <location>
        <position position="83"/>
    </location>
    <ligand>
        <name>a divalent metal cation</name>
        <dbReference type="ChEBI" id="CHEBI:60240"/>
    </ligand>
</feature>
<evidence type="ECO:0000256" key="13">
    <source>
        <dbReference type="SAM" id="MobiDB-lite"/>
    </source>
</evidence>
<evidence type="ECO:0000259" key="14">
    <source>
        <dbReference type="PROSITE" id="PS51975"/>
    </source>
</evidence>
<evidence type="ECO:0000256" key="9">
    <source>
        <dbReference type="ARBA" id="ARBA00022801"/>
    </source>
</evidence>
<evidence type="ECO:0000256" key="1">
    <source>
        <dbReference type="ARBA" id="ARBA00000077"/>
    </source>
</evidence>
<dbReference type="GO" id="GO:0003723">
    <property type="term" value="F:RNA binding"/>
    <property type="evidence" value="ECO:0007669"/>
    <property type="project" value="UniProtKB-UniRule"/>
</dbReference>
<evidence type="ECO:0000256" key="10">
    <source>
        <dbReference type="ARBA" id="ARBA00023211"/>
    </source>
</evidence>
<dbReference type="AlphaFoldDB" id="A0A7S2WS52"/>
<dbReference type="EC" id="3.1.26.4" evidence="12"/>
<evidence type="ECO:0000313" key="15">
    <source>
        <dbReference type="EMBL" id="CAD9704914.1"/>
    </source>
</evidence>
<name>A0A7S2WS52_9STRA</name>
<feature type="binding site" evidence="11">
    <location>
        <position position="82"/>
    </location>
    <ligand>
        <name>a divalent metal cation</name>
        <dbReference type="ChEBI" id="CHEBI:60240"/>
    </ligand>
</feature>
<evidence type="ECO:0000256" key="12">
    <source>
        <dbReference type="RuleBase" id="RU003515"/>
    </source>
</evidence>
<dbReference type="PANTHER" id="PTHR10954:SF18">
    <property type="entry name" value="RIBONUCLEASE HII"/>
    <property type="match status" value="1"/>
</dbReference>
<dbReference type="InterPro" id="IPR024567">
    <property type="entry name" value="RNase_HII/HIII_dom"/>
</dbReference>
<feature type="binding site" evidence="11">
    <location>
        <position position="175"/>
    </location>
    <ligand>
        <name>a divalent metal cation</name>
        <dbReference type="ChEBI" id="CHEBI:60240"/>
    </ligand>
</feature>
<organism evidence="15">
    <name type="scientific">Mucochytrium quahogii</name>
    <dbReference type="NCBI Taxonomy" id="96639"/>
    <lineage>
        <taxon>Eukaryota</taxon>
        <taxon>Sar</taxon>
        <taxon>Stramenopiles</taxon>
        <taxon>Bigyra</taxon>
        <taxon>Labyrinthulomycetes</taxon>
        <taxon>Thraustochytrida</taxon>
        <taxon>Thraustochytriidae</taxon>
        <taxon>Mucochytrium</taxon>
    </lineage>
</organism>
<evidence type="ECO:0000256" key="2">
    <source>
        <dbReference type="ARBA" id="ARBA00001946"/>
    </source>
</evidence>
<evidence type="ECO:0000256" key="7">
    <source>
        <dbReference type="ARBA" id="ARBA00022723"/>
    </source>
</evidence>
<evidence type="ECO:0000256" key="8">
    <source>
        <dbReference type="ARBA" id="ARBA00022759"/>
    </source>
</evidence>
<evidence type="ECO:0000256" key="4">
    <source>
        <dbReference type="ARBA" id="ARBA00007383"/>
    </source>
</evidence>
<feature type="compositionally biased region" description="Basic and acidic residues" evidence="13">
    <location>
        <begin position="13"/>
        <end position="28"/>
    </location>
</feature>
<reference evidence="15" key="1">
    <citation type="submission" date="2021-01" db="EMBL/GenBank/DDBJ databases">
        <authorList>
            <person name="Corre E."/>
            <person name="Pelletier E."/>
            <person name="Niang G."/>
            <person name="Scheremetjew M."/>
            <person name="Finn R."/>
            <person name="Kale V."/>
            <person name="Holt S."/>
            <person name="Cochrane G."/>
            <person name="Meng A."/>
            <person name="Brown T."/>
            <person name="Cohen L."/>
        </authorList>
    </citation>
    <scope>NUCLEOTIDE SEQUENCE</scope>
    <source>
        <strain evidence="15">NY070348D</strain>
    </source>
</reference>
<evidence type="ECO:0000256" key="11">
    <source>
        <dbReference type="PROSITE-ProRule" id="PRU01319"/>
    </source>
</evidence>
<dbReference type="EMBL" id="HBHK01025409">
    <property type="protein sequence ID" value="CAD9704914.1"/>
    <property type="molecule type" value="Transcribed_RNA"/>
</dbReference>
<feature type="compositionally biased region" description="Basic and acidic residues" evidence="13">
    <location>
        <begin position="44"/>
        <end position="63"/>
    </location>
</feature>
<comment type="catalytic activity">
    <reaction evidence="1 11 12">
        <text>Endonucleolytic cleavage to 5'-phosphomonoester.</text>
        <dbReference type="EC" id="3.1.26.4"/>
    </reaction>
</comment>
<keyword evidence="7 11" id="KW-0479">Metal-binding</keyword>
<gene>
    <name evidence="15" type="ORF">QSP1433_LOCUS16000</name>
</gene>
<sequence>VRRSPRLVALNQRIEDGGATKESDDTARNKRSKVVKKKKVSNPDAKKRATQRDSSDRKGEGLRPTVEEKWWKKGFGIIAGVDEAGRGPLAGPVVAAACVVPPGVWFEGVGDSKQISLQARERLFAEITGHPLVTYHIAQVSEQEIDKINIREATKVAMRNAVVGLKEYPDHVMVDGNFVPELPPEIKSSEFIIKGDTKVFSIACASILAKVFRDRIMKGYEKAYPGYGLGQNKGKSLFVESWRF</sequence>
<dbReference type="Pfam" id="PF01351">
    <property type="entry name" value="RNase_HII"/>
    <property type="match status" value="1"/>
</dbReference>
<dbReference type="GO" id="GO:0004523">
    <property type="term" value="F:RNA-DNA hybrid ribonuclease activity"/>
    <property type="evidence" value="ECO:0007669"/>
    <property type="project" value="UniProtKB-UniRule"/>
</dbReference>
<dbReference type="SUPFAM" id="SSF53098">
    <property type="entry name" value="Ribonuclease H-like"/>
    <property type="match status" value="1"/>
</dbReference>
<evidence type="ECO:0000256" key="6">
    <source>
        <dbReference type="ARBA" id="ARBA00022722"/>
    </source>
</evidence>
<comment type="cofactor">
    <cofactor evidence="11">
        <name>Mn(2+)</name>
        <dbReference type="ChEBI" id="CHEBI:29035"/>
    </cofactor>
    <cofactor evidence="11">
        <name>Mg(2+)</name>
        <dbReference type="ChEBI" id="CHEBI:18420"/>
    </cofactor>
    <text evidence="11">Manganese or magnesium. Binds 1 divalent metal ion per monomer in the absence of substrate. May bind a second metal ion after substrate binding.</text>
</comment>
<feature type="region of interest" description="Disordered" evidence="13">
    <location>
        <begin position="1"/>
        <end position="63"/>
    </location>
</feature>
<dbReference type="GO" id="GO:0043137">
    <property type="term" value="P:DNA replication, removal of RNA primer"/>
    <property type="evidence" value="ECO:0007669"/>
    <property type="project" value="TreeGrafter"/>
</dbReference>
<dbReference type="InterPro" id="IPR022898">
    <property type="entry name" value="RNase_HII"/>
</dbReference>
<dbReference type="InterPro" id="IPR012337">
    <property type="entry name" value="RNaseH-like_sf"/>
</dbReference>
<comment type="subcellular location">
    <subcellularLocation>
        <location evidence="3">Cytoplasm</location>
    </subcellularLocation>
</comment>
<keyword evidence="9 11" id="KW-0378">Hydrolase</keyword>
<dbReference type="Gene3D" id="3.30.420.10">
    <property type="entry name" value="Ribonuclease H-like superfamily/Ribonuclease H"/>
    <property type="match status" value="1"/>
</dbReference>
<proteinExistence type="inferred from homology"/>
<feature type="non-terminal residue" evidence="15">
    <location>
        <position position="1"/>
    </location>
</feature>
<comment type="cofactor">
    <cofactor evidence="2">
        <name>Mg(2+)</name>
        <dbReference type="ChEBI" id="CHEBI:18420"/>
    </cofactor>
</comment>
<dbReference type="CDD" id="cd07182">
    <property type="entry name" value="RNase_HII_bacteria_HII_like"/>
    <property type="match status" value="1"/>
</dbReference>